<name>A0ABU5KNH0_9BACL</name>
<dbReference type="EMBL" id="JAXQNN010000003">
    <property type="protein sequence ID" value="MDZ5712804.1"/>
    <property type="molecule type" value="Genomic_DNA"/>
</dbReference>
<feature type="transmembrane region" description="Helical" evidence="1">
    <location>
        <begin position="26"/>
        <end position="45"/>
    </location>
</feature>
<proteinExistence type="predicted"/>
<reference evidence="2 3" key="1">
    <citation type="submission" date="2023-12" db="EMBL/GenBank/DDBJ databases">
        <title>Jeotgalibacillus haloalkaliphilus sp. nov., a novel salt-tolerant bacteria, isolated from the estuary of the Fenhe River into the Yellow River.</title>
        <authorList>
            <person name="Li Y."/>
        </authorList>
    </citation>
    <scope>NUCLEOTIDE SEQUENCE [LARGE SCALE GENOMIC DNA]</scope>
    <source>
        <strain evidence="2 3">HH7-29</strain>
    </source>
</reference>
<sequence>MIIALAVLLLIGITWGILRKKRKAAMSISILLIIVYAAGYVYYPVYKEQTHAKRYSEMIAYLGATYPEETFSVRPEKYEEGVTVGRFNIARAGTPEMGVTMKVDQDGHVIQTGTWTDKAAPEQEELWREIRFIRSPGYSLDQELPEVQKVDQLIDGDLTVFALEINQAPAIAVFNYNQGGYSLLAFEEGHKNEFVQAESEGYLYVYIDKAFKRDRIDLLNREGETLDISGQKGMLIVKK</sequence>
<evidence type="ECO:0000313" key="3">
    <source>
        <dbReference type="Proteomes" id="UP001292084"/>
    </source>
</evidence>
<keyword evidence="1" id="KW-0812">Transmembrane</keyword>
<evidence type="ECO:0000313" key="2">
    <source>
        <dbReference type="EMBL" id="MDZ5712804.1"/>
    </source>
</evidence>
<dbReference type="Proteomes" id="UP001292084">
    <property type="component" value="Unassembled WGS sequence"/>
</dbReference>
<accession>A0ABU5KNH0</accession>
<evidence type="ECO:0000256" key="1">
    <source>
        <dbReference type="SAM" id="Phobius"/>
    </source>
</evidence>
<dbReference type="RefSeq" id="WP_322421784.1">
    <property type="nucleotide sequence ID" value="NZ_JAXQNN010000003.1"/>
</dbReference>
<keyword evidence="1" id="KW-1133">Transmembrane helix</keyword>
<protein>
    <submittedName>
        <fullName evidence="2">Uncharacterized protein</fullName>
    </submittedName>
</protein>
<organism evidence="2 3">
    <name type="scientific">Jeotgalibacillus haloalkalitolerans</name>
    <dbReference type="NCBI Taxonomy" id="3104292"/>
    <lineage>
        <taxon>Bacteria</taxon>
        <taxon>Bacillati</taxon>
        <taxon>Bacillota</taxon>
        <taxon>Bacilli</taxon>
        <taxon>Bacillales</taxon>
        <taxon>Caryophanaceae</taxon>
        <taxon>Jeotgalibacillus</taxon>
    </lineage>
</organism>
<keyword evidence="3" id="KW-1185">Reference proteome</keyword>
<gene>
    <name evidence="2" type="ORF">UFB30_11260</name>
</gene>
<keyword evidence="1" id="KW-0472">Membrane</keyword>
<comment type="caution">
    <text evidence="2">The sequence shown here is derived from an EMBL/GenBank/DDBJ whole genome shotgun (WGS) entry which is preliminary data.</text>
</comment>